<evidence type="ECO:0000256" key="9">
    <source>
        <dbReference type="ARBA" id="ARBA00023136"/>
    </source>
</evidence>
<sequence>MSSVTRLPAVYRLLLASAVLAPGAAAAQAAEPTAERLDSILVLGRRADLVGEAVSASEGRVGPEEIAGRPLLRTGDLMEFVPGLVATQHSGSGKANQYFLRGFNLDHGTDFATSVDAMPVNMRSHGHGQGYTDLNFLIPELVQELTYRKGTYYADVGDFSAAGSAQFQLADRLDAGRLDLGLGEHGYGRGVLADSLQAGGGDLLLGAELQRYDGPWDDVDEDVDKKNLMLRYSRDAGDGRTHVTVLGYDNTWNSPDQIPQRAVDAGLITDLGSLDTTLGGESSRQSVSGGWHGAALGGELRADAYLIDYDFALWSNFTYFLDDPVGGDQFQQFDERRITGFDLSQQWSGERSRWRVGVQGRRDDIERVGLSRSRNRVPTTPIRDDAVDETGFGIHAAHEFRFSPTWRSYLGWRYDRYDFDVTALQPENSGSADDGTASAKAALIWQPVDAVETYLSYGQGFHSNDARGTTLRVDPVSGEPASPVDPLVESEGYELGLRWFLSERLHATAALWHLDLDSELLFVGDAGNTEASRPSRRDGIELGMYWFGRDWLSAEVELSYTDTRFRDADPAGRDVPGSIPLVASAGLRADFADGWSASARVRHLGAYPLIEDDSVESDGSTLLNMRVMREWQRFALSLDILNLLDADDHDIDYYYASRLPGEADGGVEDIHFHVFEPRALRVTGRWSF</sequence>
<evidence type="ECO:0000256" key="2">
    <source>
        <dbReference type="ARBA" id="ARBA00022448"/>
    </source>
</evidence>
<keyword evidence="3" id="KW-1134">Transmembrane beta strand</keyword>
<keyword evidence="2" id="KW-0813">Transport</keyword>
<keyword evidence="7" id="KW-0406">Ion transport</keyword>
<keyword evidence="16" id="KW-1185">Reference proteome</keyword>
<keyword evidence="12" id="KW-0732">Signal</keyword>
<evidence type="ECO:0000313" key="15">
    <source>
        <dbReference type="EMBL" id="MBB5207935.1"/>
    </source>
</evidence>
<feature type="domain" description="TonB-dependent receptor-like beta-barrel" evidence="13">
    <location>
        <begin position="228"/>
        <end position="643"/>
    </location>
</feature>
<feature type="chain" id="PRO_5031273869" description="TonB-dependent receptor" evidence="12">
    <location>
        <begin position="30"/>
        <end position="688"/>
    </location>
</feature>
<evidence type="ECO:0000256" key="6">
    <source>
        <dbReference type="ARBA" id="ARBA00023004"/>
    </source>
</evidence>
<reference evidence="15 16" key="1">
    <citation type="submission" date="2020-08" db="EMBL/GenBank/DDBJ databases">
        <title>Genomic Encyclopedia of Type Strains, Phase IV (KMG-IV): sequencing the most valuable type-strain genomes for metagenomic binning, comparative biology and taxonomic classification.</title>
        <authorList>
            <person name="Goeker M."/>
        </authorList>
    </citation>
    <scope>NUCLEOTIDE SEQUENCE [LARGE SCALE GENOMIC DNA]</scope>
    <source>
        <strain evidence="15 16">DSM 24163</strain>
    </source>
</reference>
<evidence type="ECO:0000256" key="4">
    <source>
        <dbReference type="ARBA" id="ARBA00022496"/>
    </source>
</evidence>
<dbReference type="Gene3D" id="2.170.130.10">
    <property type="entry name" value="TonB-dependent receptor, plug domain"/>
    <property type="match status" value="1"/>
</dbReference>
<dbReference type="Proteomes" id="UP000521199">
    <property type="component" value="Unassembled WGS sequence"/>
</dbReference>
<name>A0A7W8G1R8_9GAMM</name>
<comment type="similarity">
    <text evidence="11">Belongs to the TonB-dependent receptor family.</text>
</comment>
<gene>
    <name evidence="15" type="ORF">HNQ52_001464</name>
</gene>
<evidence type="ECO:0000256" key="1">
    <source>
        <dbReference type="ARBA" id="ARBA00004571"/>
    </source>
</evidence>
<evidence type="ECO:0000259" key="14">
    <source>
        <dbReference type="Pfam" id="PF07715"/>
    </source>
</evidence>
<feature type="signal peptide" evidence="12">
    <location>
        <begin position="1"/>
        <end position="29"/>
    </location>
</feature>
<comment type="caution">
    <text evidence="15">The sequence shown here is derived from an EMBL/GenBank/DDBJ whole genome shotgun (WGS) entry which is preliminary data.</text>
</comment>
<dbReference type="AlphaFoldDB" id="A0A7W8G1R8"/>
<protein>
    <recommendedName>
        <fullName evidence="17">TonB-dependent receptor</fullName>
    </recommendedName>
</protein>
<evidence type="ECO:0000256" key="5">
    <source>
        <dbReference type="ARBA" id="ARBA00022692"/>
    </source>
</evidence>
<proteinExistence type="inferred from homology"/>
<evidence type="ECO:0000256" key="7">
    <source>
        <dbReference type="ARBA" id="ARBA00023065"/>
    </source>
</evidence>
<dbReference type="PANTHER" id="PTHR32552">
    <property type="entry name" value="FERRICHROME IRON RECEPTOR-RELATED"/>
    <property type="match status" value="1"/>
</dbReference>
<keyword evidence="10" id="KW-0998">Cell outer membrane</keyword>
<keyword evidence="8 11" id="KW-0798">TonB box</keyword>
<organism evidence="15 16">
    <name type="scientific">Chiayiivirga flava</name>
    <dbReference type="NCBI Taxonomy" id="659595"/>
    <lineage>
        <taxon>Bacteria</taxon>
        <taxon>Pseudomonadati</taxon>
        <taxon>Pseudomonadota</taxon>
        <taxon>Gammaproteobacteria</taxon>
        <taxon>Lysobacterales</taxon>
        <taxon>Lysobacteraceae</taxon>
        <taxon>Chiayiivirga</taxon>
    </lineage>
</organism>
<evidence type="ECO:0000256" key="3">
    <source>
        <dbReference type="ARBA" id="ARBA00022452"/>
    </source>
</evidence>
<dbReference type="GO" id="GO:0009279">
    <property type="term" value="C:cell outer membrane"/>
    <property type="evidence" value="ECO:0007669"/>
    <property type="project" value="UniProtKB-SubCell"/>
</dbReference>
<accession>A0A7W8G1R8</accession>
<evidence type="ECO:0000256" key="10">
    <source>
        <dbReference type="ARBA" id="ARBA00023237"/>
    </source>
</evidence>
<evidence type="ECO:0000313" key="16">
    <source>
        <dbReference type="Proteomes" id="UP000521199"/>
    </source>
</evidence>
<evidence type="ECO:0000256" key="12">
    <source>
        <dbReference type="SAM" id="SignalP"/>
    </source>
</evidence>
<keyword evidence="9 11" id="KW-0472">Membrane</keyword>
<keyword evidence="4" id="KW-0410">Iron transport</keyword>
<dbReference type="InterPro" id="IPR039426">
    <property type="entry name" value="TonB-dep_rcpt-like"/>
</dbReference>
<dbReference type="InterPro" id="IPR037066">
    <property type="entry name" value="Plug_dom_sf"/>
</dbReference>
<evidence type="ECO:0000256" key="8">
    <source>
        <dbReference type="ARBA" id="ARBA00023077"/>
    </source>
</evidence>
<keyword evidence="5" id="KW-0812">Transmembrane</keyword>
<dbReference type="SUPFAM" id="SSF56935">
    <property type="entry name" value="Porins"/>
    <property type="match status" value="1"/>
</dbReference>
<dbReference type="Pfam" id="PF07715">
    <property type="entry name" value="Plug"/>
    <property type="match status" value="1"/>
</dbReference>
<evidence type="ECO:0000256" key="11">
    <source>
        <dbReference type="RuleBase" id="RU003357"/>
    </source>
</evidence>
<dbReference type="InterPro" id="IPR036942">
    <property type="entry name" value="Beta-barrel_TonB_sf"/>
</dbReference>
<keyword evidence="6" id="KW-0408">Iron</keyword>
<feature type="domain" description="TonB-dependent receptor plug" evidence="14">
    <location>
        <begin position="58"/>
        <end position="163"/>
    </location>
</feature>
<dbReference type="GO" id="GO:0006826">
    <property type="term" value="P:iron ion transport"/>
    <property type="evidence" value="ECO:0007669"/>
    <property type="project" value="UniProtKB-KW"/>
</dbReference>
<comment type="subcellular location">
    <subcellularLocation>
        <location evidence="1">Cell outer membrane</location>
        <topology evidence="1">Multi-pass membrane protein</topology>
    </subcellularLocation>
</comment>
<evidence type="ECO:0008006" key="17">
    <source>
        <dbReference type="Google" id="ProtNLM"/>
    </source>
</evidence>
<dbReference type="EMBL" id="JACHHP010000002">
    <property type="protein sequence ID" value="MBB5207935.1"/>
    <property type="molecule type" value="Genomic_DNA"/>
</dbReference>
<dbReference type="Gene3D" id="2.40.170.20">
    <property type="entry name" value="TonB-dependent receptor, beta-barrel domain"/>
    <property type="match status" value="1"/>
</dbReference>
<evidence type="ECO:0000259" key="13">
    <source>
        <dbReference type="Pfam" id="PF00593"/>
    </source>
</evidence>
<dbReference type="RefSeq" id="WP_183960444.1">
    <property type="nucleotide sequence ID" value="NZ_JACHHP010000002.1"/>
</dbReference>
<dbReference type="InterPro" id="IPR000531">
    <property type="entry name" value="Beta-barrel_TonB"/>
</dbReference>
<dbReference type="Pfam" id="PF00593">
    <property type="entry name" value="TonB_dep_Rec_b-barrel"/>
    <property type="match status" value="1"/>
</dbReference>
<dbReference type="PANTHER" id="PTHR32552:SF81">
    <property type="entry name" value="TONB-DEPENDENT OUTER MEMBRANE RECEPTOR"/>
    <property type="match status" value="1"/>
</dbReference>
<dbReference type="InterPro" id="IPR012910">
    <property type="entry name" value="Plug_dom"/>
</dbReference>